<dbReference type="PANTHER" id="PTHR31879">
    <property type="entry name" value="DET1- AND DDB1-ASSOCIATED PROTEIN 1"/>
    <property type="match status" value="1"/>
</dbReference>
<dbReference type="InterPro" id="IPR036361">
    <property type="entry name" value="SAP_dom_sf"/>
</dbReference>
<evidence type="ECO:0000313" key="5">
    <source>
        <dbReference type="Proteomes" id="UP000036987"/>
    </source>
</evidence>
<dbReference type="InterPro" id="IPR003034">
    <property type="entry name" value="SAP_dom"/>
</dbReference>
<reference evidence="5" key="1">
    <citation type="journal article" date="2016" name="Nature">
        <title>The genome of the seagrass Zostera marina reveals angiosperm adaptation to the sea.</title>
        <authorList>
            <person name="Olsen J.L."/>
            <person name="Rouze P."/>
            <person name="Verhelst B."/>
            <person name="Lin Y.-C."/>
            <person name="Bayer T."/>
            <person name="Collen J."/>
            <person name="Dattolo E."/>
            <person name="De Paoli E."/>
            <person name="Dittami S."/>
            <person name="Maumus F."/>
            <person name="Michel G."/>
            <person name="Kersting A."/>
            <person name="Lauritano C."/>
            <person name="Lohaus R."/>
            <person name="Toepel M."/>
            <person name="Tonon T."/>
            <person name="Vanneste K."/>
            <person name="Amirebrahimi M."/>
            <person name="Brakel J."/>
            <person name="Bostroem C."/>
            <person name="Chovatia M."/>
            <person name="Grimwood J."/>
            <person name="Jenkins J.W."/>
            <person name="Jueterbock A."/>
            <person name="Mraz A."/>
            <person name="Stam W.T."/>
            <person name="Tice H."/>
            <person name="Bornberg-Bauer E."/>
            <person name="Green P.J."/>
            <person name="Pearson G.A."/>
            <person name="Procaccini G."/>
            <person name="Duarte C.M."/>
            <person name="Schmutz J."/>
            <person name="Reusch T.B.H."/>
            <person name="Van de Peer Y."/>
        </authorList>
    </citation>
    <scope>NUCLEOTIDE SEQUENCE [LARGE SCALE GENOMIC DNA]</scope>
    <source>
        <strain evidence="5">cv. Finnish</strain>
    </source>
</reference>
<dbReference type="GO" id="GO:0080008">
    <property type="term" value="C:Cul4-RING E3 ubiquitin ligase complex"/>
    <property type="evidence" value="ECO:0000318"/>
    <property type="project" value="GO_Central"/>
</dbReference>
<dbReference type="Pfam" id="PF10172">
    <property type="entry name" value="DDA1"/>
    <property type="match status" value="1"/>
</dbReference>
<feature type="region of interest" description="Disordered" evidence="2">
    <location>
        <begin position="22"/>
        <end position="47"/>
    </location>
</feature>
<gene>
    <name evidence="4" type="ORF">ZOSMA_208G00110</name>
</gene>
<dbReference type="Pfam" id="PF02037">
    <property type="entry name" value="SAP"/>
    <property type="match status" value="1"/>
</dbReference>
<protein>
    <submittedName>
        <fullName evidence="4">SAP domain-containing protein</fullName>
    </submittedName>
</protein>
<dbReference type="InterPro" id="IPR033575">
    <property type="entry name" value="DDA1-like"/>
</dbReference>
<dbReference type="OMA" id="PEDQHIQ"/>
<keyword evidence="5" id="KW-1185">Reference proteome</keyword>
<evidence type="ECO:0000256" key="1">
    <source>
        <dbReference type="ARBA" id="ARBA00008042"/>
    </source>
</evidence>
<dbReference type="Proteomes" id="UP000036987">
    <property type="component" value="Unassembled WGS sequence"/>
</dbReference>
<accession>A0A0K9PNC7</accession>
<name>A0A0K9PNC7_ZOSMR</name>
<dbReference type="AlphaFoldDB" id="A0A0K9PNC7"/>
<dbReference type="OrthoDB" id="445357at2759"/>
<dbReference type="InterPro" id="IPR018276">
    <property type="entry name" value="DDA1_dom"/>
</dbReference>
<feature type="region of interest" description="Disordered" evidence="2">
    <location>
        <begin position="66"/>
        <end position="108"/>
    </location>
</feature>
<sequence length="153" mass="17110">MEGPSNSLAGFPSRGFFTSTTLPSSILGDGMRPYLSQHDTSPPEDQIIETNPENILIRALQLSKQKNELKPKAVNGNIRNKRLADKAIERRSPAKRTNKSVDPGMSSISVPDRELESYTVERLRVFLKEKGLSTRGKKDELISRLRSGNDHNH</sequence>
<dbReference type="Gene3D" id="1.10.720.30">
    <property type="entry name" value="SAP domain"/>
    <property type="match status" value="1"/>
</dbReference>
<proteinExistence type="inferred from homology"/>
<dbReference type="PANTHER" id="PTHR31879:SF2">
    <property type="entry name" value="DET1- AND DDB1-ASSOCIATED PROTEIN 1"/>
    <property type="match status" value="1"/>
</dbReference>
<dbReference type="EMBL" id="LFYR01000753">
    <property type="protein sequence ID" value="KMZ69720.1"/>
    <property type="molecule type" value="Genomic_DNA"/>
</dbReference>
<dbReference type="SUPFAM" id="SSF68906">
    <property type="entry name" value="SAP domain"/>
    <property type="match status" value="1"/>
</dbReference>
<evidence type="ECO:0000313" key="4">
    <source>
        <dbReference type="EMBL" id="KMZ69720.1"/>
    </source>
</evidence>
<dbReference type="GO" id="GO:0032436">
    <property type="term" value="P:positive regulation of proteasomal ubiquitin-dependent protein catabolic process"/>
    <property type="evidence" value="ECO:0000318"/>
    <property type="project" value="GO_Central"/>
</dbReference>
<dbReference type="STRING" id="29655.A0A0K9PNC7"/>
<feature type="domain" description="SAP" evidence="3">
    <location>
        <begin position="115"/>
        <end position="149"/>
    </location>
</feature>
<organism evidence="4 5">
    <name type="scientific">Zostera marina</name>
    <name type="common">Eelgrass</name>
    <dbReference type="NCBI Taxonomy" id="29655"/>
    <lineage>
        <taxon>Eukaryota</taxon>
        <taxon>Viridiplantae</taxon>
        <taxon>Streptophyta</taxon>
        <taxon>Embryophyta</taxon>
        <taxon>Tracheophyta</taxon>
        <taxon>Spermatophyta</taxon>
        <taxon>Magnoliopsida</taxon>
        <taxon>Liliopsida</taxon>
        <taxon>Zosteraceae</taxon>
        <taxon>Zostera</taxon>
    </lineage>
</organism>
<comment type="similarity">
    <text evidence="1">Belongs to the DDA1 family.</text>
</comment>
<dbReference type="SMART" id="SM00513">
    <property type="entry name" value="SAP"/>
    <property type="match status" value="1"/>
</dbReference>
<evidence type="ECO:0000259" key="3">
    <source>
        <dbReference type="PROSITE" id="PS50800"/>
    </source>
</evidence>
<evidence type="ECO:0000256" key="2">
    <source>
        <dbReference type="SAM" id="MobiDB-lite"/>
    </source>
</evidence>
<dbReference type="PROSITE" id="PS50800">
    <property type="entry name" value="SAP"/>
    <property type="match status" value="1"/>
</dbReference>
<feature type="compositionally biased region" description="Basic and acidic residues" evidence="2">
    <location>
        <begin position="82"/>
        <end position="92"/>
    </location>
</feature>
<comment type="caution">
    <text evidence="4">The sequence shown here is derived from an EMBL/GenBank/DDBJ whole genome shotgun (WGS) entry which is preliminary data.</text>
</comment>